<proteinExistence type="predicted"/>
<name>A0A8S5RVE9_9CAUD</name>
<organism evidence="1">
    <name type="scientific">Siphoviridae sp. ctHip2</name>
    <dbReference type="NCBI Taxonomy" id="2827830"/>
    <lineage>
        <taxon>Viruses</taxon>
        <taxon>Duplodnaviria</taxon>
        <taxon>Heunggongvirae</taxon>
        <taxon>Uroviricota</taxon>
        <taxon>Caudoviricetes</taxon>
    </lineage>
</organism>
<evidence type="ECO:0000313" key="1">
    <source>
        <dbReference type="EMBL" id="DAF42733.1"/>
    </source>
</evidence>
<protein>
    <submittedName>
        <fullName evidence="1">Uncharacterized protein</fullName>
    </submittedName>
</protein>
<reference evidence="1" key="1">
    <citation type="journal article" date="2021" name="Proc. Natl. Acad. Sci. U.S.A.">
        <title>A Catalog of Tens of Thousands of Viruses from Human Metagenomes Reveals Hidden Associations with Chronic Diseases.</title>
        <authorList>
            <person name="Tisza M.J."/>
            <person name="Buck C.B."/>
        </authorList>
    </citation>
    <scope>NUCLEOTIDE SEQUENCE</scope>
    <source>
        <strain evidence="1">CtHip2</strain>
    </source>
</reference>
<accession>A0A8S5RVE9</accession>
<sequence>MRAMLLNKIAKKEKELDCLYFELKDYIDSLTIPNKEVKDFVHSLLIYIEQPSCKRILKQFMENYWFALNVNRRFPNCPDHFAFSINNSDNIVRVSNEKSSKLASLNSLDLSSFTNKDNEIITAITRKVYELSITKDENGIITSIEFDTY</sequence>
<dbReference type="EMBL" id="BK032497">
    <property type="protein sequence ID" value="DAF42733.1"/>
    <property type="molecule type" value="Genomic_DNA"/>
</dbReference>